<dbReference type="RefSeq" id="XP_043177821.1">
    <property type="nucleotide sequence ID" value="XM_043322325.1"/>
</dbReference>
<evidence type="ECO:0000259" key="7">
    <source>
        <dbReference type="Pfam" id="PF17917"/>
    </source>
</evidence>
<dbReference type="InterPro" id="IPR050951">
    <property type="entry name" value="Retrovirus_Pol_polyprotein"/>
</dbReference>
<dbReference type="PANTHER" id="PTHR37984:SF5">
    <property type="entry name" value="PROTEIN NYNRIN-LIKE"/>
    <property type="match status" value="1"/>
</dbReference>
<dbReference type="GO" id="GO:0016787">
    <property type="term" value="F:hydrolase activity"/>
    <property type="evidence" value="ECO:0007669"/>
    <property type="project" value="UniProtKB-KW"/>
</dbReference>
<accession>A0A8H8NPM7</accession>
<dbReference type="KEGG" id="rsx:RhiXN_02508"/>
<evidence type="ECO:0000256" key="4">
    <source>
        <dbReference type="ARBA" id="ARBA00022759"/>
    </source>
</evidence>
<dbReference type="PANTHER" id="PTHR37984">
    <property type="entry name" value="PROTEIN CBG26694"/>
    <property type="match status" value="1"/>
</dbReference>
<keyword evidence="2" id="KW-0548">Nucleotidyltransferase</keyword>
<organism evidence="8 9">
    <name type="scientific">Rhizoctonia solani</name>
    <dbReference type="NCBI Taxonomy" id="456999"/>
    <lineage>
        <taxon>Eukaryota</taxon>
        <taxon>Fungi</taxon>
        <taxon>Dikarya</taxon>
        <taxon>Basidiomycota</taxon>
        <taxon>Agaricomycotina</taxon>
        <taxon>Agaricomycetes</taxon>
        <taxon>Cantharellales</taxon>
        <taxon>Ceratobasidiaceae</taxon>
        <taxon>Rhizoctonia</taxon>
    </lineage>
</organism>
<dbReference type="InterPro" id="IPR041373">
    <property type="entry name" value="RT_RNaseH"/>
</dbReference>
<keyword evidence="4" id="KW-0255">Endonuclease</keyword>
<evidence type="ECO:0000313" key="9">
    <source>
        <dbReference type="Proteomes" id="UP000650533"/>
    </source>
</evidence>
<dbReference type="AlphaFoldDB" id="A0A8H8NPM7"/>
<keyword evidence="5" id="KW-0378">Hydrolase</keyword>
<protein>
    <submittedName>
        <fullName evidence="8">Retrotransposable element Tf2 protein</fullName>
    </submittedName>
</protein>
<reference evidence="8" key="1">
    <citation type="submission" date="2020-05" db="EMBL/GenBank/DDBJ databases">
        <title>Evolutionary and genomic comparisons of hybrid uninucleate and nonhybrid Rhizoctonia fungi.</title>
        <authorList>
            <person name="Li C."/>
            <person name="Chen X."/>
        </authorList>
    </citation>
    <scope>NUCLEOTIDE SEQUENCE</scope>
    <source>
        <strain evidence="8">AG-1 IA</strain>
    </source>
</reference>
<dbReference type="GO" id="GO:0004519">
    <property type="term" value="F:endonuclease activity"/>
    <property type="evidence" value="ECO:0007669"/>
    <property type="project" value="UniProtKB-KW"/>
</dbReference>
<evidence type="ECO:0000313" key="8">
    <source>
        <dbReference type="EMBL" id="QRW17584.1"/>
    </source>
</evidence>
<evidence type="ECO:0000256" key="5">
    <source>
        <dbReference type="ARBA" id="ARBA00022801"/>
    </source>
</evidence>
<sequence length="160" mass="18962">MPMKVMTLDKLKIQAVQEWPVPTKVKEVQSFLGIANFLRQFVANFSHMARPLHNLVKKNTPWKWDTKEQEAFQGLKDAITNAPNYNTPNKELLAIICSFEYWRMFLEGTEHPITIFTDHWNLEYWKESQTFNQQHAQWHLLLAGYNFHIVYRPGKQSVMP</sequence>
<dbReference type="InterPro" id="IPR043502">
    <property type="entry name" value="DNA/RNA_pol_sf"/>
</dbReference>
<dbReference type="InterPro" id="IPR043128">
    <property type="entry name" value="Rev_trsase/Diguanyl_cyclase"/>
</dbReference>
<evidence type="ECO:0000256" key="3">
    <source>
        <dbReference type="ARBA" id="ARBA00022722"/>
    </source>
</evidence>
<keyword evidence="1" id="KW-0808">Transferase</keyword>
<feature type="domain" description="Reverse transcriptase RNase H-like" evidence="7">
    <location>
        <begin position="83"/>
        <end position="145"/>
    </location>
</feature>
<evidence type="ECO:0000256" key="1">
    <source>
        <dbReference type="ARBA" id="ARBA00022679"/>
    </source>
</evidence>
<dbReference type="Pfam" id="PF17917">
    <property type="entry name" value="RT_RNaseH"/>
    <property type="match status" value="1"/>
</dbReference>
<proteinExistence type="predicted"/>
<keyword evidence="6" id="KW-0695">RNA-directed DNA polymerase</keyword>
<evidence type="ECO:0000256" key="6">
    <source>
        <dbReference type="ARBA" id="ARBA00022918"/>
    </source>
</evidence>
<keyword evidence="3" id="KW-0540">Nuclease</keyword>
<dbReference type="SUPFAM" id="SSF56672">
    <property type="entry name" value="DNA/RNA polymerases"/>
    <property type="match status" value="1"/>
</dbReference>
<dbReference type="FunFam" id="3.30.70.270:FF:000020">
    <property type="entry name" value="Transposon Tf2-6 polyprotein-like Protein"/>
    <property type="match status" value="1"/>
</dbReference>
<dbReference type="GO" id="GO:0003964">
    <property type="term" value="F:RNA-directed DNA polymerase activity"/>
    <property type="evidence" value="ECO:0007669"/>
    <property type="project" value="UniProtKB-KW"/>
</dbReference>
<name>A0A8H8NPM7_9AGAM</name>
<gene>
    <name evidence="8" type="ORF">RhiXN_02508</name>
</gene>
<dbReference type="EMBL" id="CP059660">
    <property type="protein sequence ID" value="QRW17584.1"/>
    <property type="molecule type" value="Genomic_DNA"/>
</dbReference>
<evidence type="ECO:0000256" key="2">
    <source>
        <dbReference type="ARBA" id="ARBA00022695"/>
    </source>
</evidence>
<dbReference type="Gene3D" id="3.30.70.270">
    <property type="match status" value="1"/>
</dbReference>
<dbReference type="GeneID" id="67024788"/>
<dbReference type="Proteomes" id="UP000650533">
    <property type="component" value="Chromosome 3"/>
</dbReference>